<gene>
    <name evidence="6" type="ORF">M076_1037</name>
</gene>
<name>A0A016AFY1_BACFG</name>
<dbReference type="Proteomes" id="UP000022272">
    <property type="component" value="Unassembled WGS sequence"/>
</dbReference>
<evidence type="ECO:0000313" key="7">
    <source>
        <dbReference type="Proteomes" id="UP000022272"/>
    </source>
</evidence>
<feature type="domain" description="ATP-grasp" evidence="5">
    <location>
        <begin position="106"/>
        <end position="298"/>
    </location>
</feature>
<keyword evidence="2 4" id="KW-0547">Nucleotide-binding</keyword>
<dbReference type="SUPFAM" id="SSF52440">
    <property type="entry name" value="PreATP-grasp domain"/>
    <property type="match status" value="1"/>
</dbReference>
<dbReference type="GO" id="GO:0046872">
    <property type="term" value="F:metal ion binding"/>
    <property type="evidence" value="ECO:0007669"/>
    <property type="project" value="InterPro"/>
</dbReference>
<dbReference type="GO" id="GO:0005524">
    <property type="term" value="F:ATP binding"/>
    <property type="evidence" value="ECO:0007669"/>
    <property type="project" value="UniProtKB-UniRule"/>
</dbReference>
<dbReference type="EMBL" id="JGDM01000018">
    <property type="protein sequence ID" value="EXZ45854.1"/>
    <property type="molecule type" value="Genomic_DNA"/>
</dbReference>
<dbReference type="PROSITE" id="PS50975">
    <property type="entry name" value="ATP_GRASP"/>
    <property type="match status" value="1"/>
</dbReference>
<dbReference type="GO" id="GO:0016874">
    <property type="term" value="F:ligase activity"/>
    <property type="evidence" value="ECO:0007669"/>
    <property type="project" value="UniProtKB-KW"/>
</dbReference>
<dbReference type="Pfam" id="PF13535">
    <property type="entry name" value="ATP-grasp_4"/>
    <property type="match status" value="1"/>
</dbReference>
<dbReference type="AlphaFoldDB" id="A0A016AFY1"/>
<comment type="caution">
    <text evidence="6">The sequence shown here is derived from an EMBL/GenBank/DDBJ whole genome shotgun (WGS) entry which is preliminary data.</text>
</comment>
<accession>A0A016AFY1</accession>
<dbReference type="InterPro" id="IPR011761">
    <property type="entry name" value="ATP-grasp"/>
</dbReference>
<keyword evidence="3 4" id="KW-0067">ATP-binding</keyword>
<dbReference type="PANTHER" id="PTHR43585">
    <property type="entry name" value="FUMIPYRROLE BIOSYNTHESIS PROTEIN C"/>
    <property type="match status" value="1"/>
</dbReference>
<evidence type="ECO:0000256" key="2">
    <source>
        <dbReference type="ARBA" id="ARBA00022741"/>
    </source>
</evidence>
<evidence type="ECO:0000256" key="3">
    <source>
        <dbReference type="ARBA" id="ARBA00022840"/>
    </source>
</evidence>
<dbReference type="Gene3D" id="3.40.50.20">
    <property type="match status" value="1"/>
</dbReference>
<dbReference type="RefSeq" id="WP_005801171.1">
    <property type="nucleotide sequence ID" value="NZ_JGDM01000018.1"/>
</dbReference>
<sequence length="377" mass="41872">MKKILILGAGNIQVPIILKAKELGLYCIVADMDSCAPGFEFSDEQLAISTLDTDKLMKYAENNNLDGVLTTSDYPVNVVASISKKLHLTAMSEDVAKICTNKYLQRELFLRSGVHTPAFYLCDQQTDLSLYQEFPYVVKPVDSSASRGVQRVDSLAQLKDAFDLALSYSRKGQVLIEDFIDGREFSVETFTQKGRTSIIAVTEKLIIGEDEGFFVEDTHIEPARITADEYGIIAAEVIKAINIIGLDNCPSHTEVKLNSGGAFIIEIACRLGGDYITSDLVPLSTGVDMLGNLVKISLGETIDVTKKRSRYSCVQFLNPQNYTRCVEFIESHDAHISRYDIRPYSKTLIKSSLDRLGYIIFSTDTLAELESILDKIK</sequence>
<keyword evidence="1" id="KW-0436">Ligase</keyword>
<dbReference type="PATRIC" id="fig|1339280.3.peg.1008"/>
<dbReference type="InterPro" id="IPR052032">
    <property type="entry name" value="ATP-dep_AA_Ligase"/>
</dbReference>
<protein>
    <submittedName>
        <fullName evidence="6">Phosphoribosylglycinamide synthetase, ATP-grasp domain protein</fullName>
    </submittedName>
</protein>
<dbReference type="Gene3D" id="3.30.1490.20">
    <property type="entry name" value="ATP-grasp fold, A domain"/>
    <property type="match status" value="1"/>
</dbReference>
<evidence type="ECO:0000256" key="4">
    <source>
        <dbReference type="PROSITE-ProRule" id="PRU00409"/>
    </source>
</evidence>
<dbReference type="Gene3D" id="3.30.470.20">
    <property type="entry name" value="ATP-grasp fold, B domain"/>
    <property type="match status" value="1"/>
</dbReference>
<reference evidence="6 7" key="1">
    <citation type="submission" date="2014-02" db="EMBL/GenBank/DDBJ databases">
        <authorList>
            <person name="Sears C."/>
            <person name="Carroll K."/>
            <person name="Sack B.R."/>
            <person name="Qadri F."/>
            <person name="Myers L.L."/>
            <person name="Chung G.-T."/>
            <person name="Escheverria P."/>
            <person name="Fraser C.M."/>
            <person name="Sadzewicz L."/>
            <person name="Shefchek K.A."/>
            <person name="Tallon L."/>
            <person name="Das S.P."/>
            <person name="Daugherty S."/>
            <person name="Mongodin E.F."/>
        </authorList>
    </citation>
    <scope>NUCLEOTIDE SEQUENCE [LARGE SCALE GENOMIC DNA]</scope>
    <source>
        <strain evidence="6 7">2-F-2 #4</strain>
    </source>
</reference>
<proteinExistence type="predicted"/>
<dbReference type="PANTHER" id="PTHR43585:SF2">
    <property type="entry name" value="ATP-GRASP ENZYME FSQD"/>
    <property type="match status" value="1"/>
</dbReference>
<organism evidence="6 7">
    <name type="scientific">Bacteroides fragilis str. 2-F-2 #4</name>
    <dbReference type="NCBI Taxonomy" id="1339280"/>
    <lineage>
        <taxon>Bacteria</taxon>
        <taxon>Pseudomonadati</taxon>
        <taxon>Bacteroidota</taxon>
        <taxon>Bacteroidia</taxon>
        <taxon>Bacteroidales</taxon>
        <taxon>Bacteroidaceae</taxon>
        <taxon>Bacteroides</taxon>
    </lineage>
</organism>
<dbReference type="SUPFAM" id="SSF56059">
    <property type="entry name" value="Glutathione synthetase ATP-binding domain-like"/>
    <property type="match status" value="1"/>
</dbReference>
<evidence type="ECO:0000313" key="6">
    <source>
        <dbReference type="EMBL" id="EXZ45854.1"/>
    </source>
</evidence>
<dbReference type="InterPro" id="IPR013815">
    <property type="entry name" value="ATP_grasp_subdomain_1"/>
</dbReference>
<dbReference type="InterPro" id="IPR016185">
    <property type="entry name" value="PreATP-grasp_dom_sf"/>
</dbReference>
<evidence type="ECO:0000259" key="5">
    <source>
        <dbReference type="PROSITE" id="PS50975"/>
    </source>
</evidence>
<evidence type="ECO:0000256" key="1">
    <source>
        <dbReference type="ARBA" id="ARBA00022598"/>
    </source>
</evidence>